<reference evidence="4" key="1">
    <citation type="journal article" date="2015" name="Proc. Natl. Acad. Sci. U.S.A.">
        <title>Bacterial clade with the ribosomal RNA operon on a small plasmid rather than the chromosome.</title>
        <authorList>
            <person name="Anda M."/>
            <person name="Ohtsubo Y."/>
            <person name="Okubo T."/>
            <person name="Sugawara M."/>
            <person name="Nagata Y."/>
            <person name="Tsuda M."/>
            <person name="Minamisawa K."/>
            <person name="Mitsui H."/>
        </authorList>
    </citation>
    <scope>NUCLEOTIDE SEQUENCE</scope>
    <source>
        <strain evidence="4">DSM 15513</strain>
    </source>
</reference>
<keyword evidence="1" id="KW-0902">Two-component regulatory system</keyword>
<dbReference type="OrthoDB" id="8454588at2"/>
<dbReference type="GO" id="GO:0004672">
    <property type="term" value="F:protein kinase activity"/>
    <property type="evidence" value="ECO:0007669"/>
    <property type="project" value="UniProtKB-ARBA"/>
</dbReference>
<protein>
    <recommendedName>
        <fullName evidence="3">HPt domain-containing protein</fullName>
    </recommendedName>
</protein>
<dbReference type="RefSeq" id="WP_081448280.1">
    <property type="nucleotide sequence ID" value="NZ_BBWO01000005.1"/>
</dbReference>
<organism evidence="4">
    <name type="scientific">Fulvimarina pelagi</name>
    <dbReference type="NCBI Taxonomy" id="217511"/>
    <lineage>
        <taxon>Bacteria</taxon>
        <taxon>Pseudomonadati</taxon>
        <taxon>Pseudomonadota</taxon>
        <taxon>Alphaproteobacteria</taxon>
        <taxon>Hyphomicrobiales</taxon>
        <taxon>Aurantimonadaceae</taxon>
        <taxon>Fulvimarina</taxon>
    </lineage>
</organism>
<name>A0A0P0Z9U2_9HYPH</name>
<dbReference type="SUPFAM" id="SSF47226">
    <property type="entry name" value="Histidine-containing phosphotransfer domain, HPT domain"/>
    <property type="match status" value="1"/>
</dbReference>
<accession>A0A0P0Z9U2</accession>
<feature type="region of interest" description="Disordered" evidence="2">
    <location>
        <begin position="1"/>
        <end position="24"/>
    </location>
</feature>
<sequence>MPATTSRTPLCETSKVMPRAARPSASSPIDLVHLATQTCGDRDLERSILAMLARQIGTAEERLRVLSLTDRVHLAHALKGTARNVGAFALADAAAELETGPSSEAALSRLIDHMNATRRFAAELA</sequence>
<dbReference type="Gene3D" id="1.20.120.160">
    <property type="entry name" value="HPT domain"/>
    <property type="match status" value="1"/>
</dbReference>
<feature type="domain" description="HPt" evidence="3">
    <location>
        <begin position="67"/>
        <end position="117"/>
    </location>
</feature>
<evidence type="ECO:0000259" key="3">
    <source>
        <dbReference type="Pfam" id="PF01627"/>
    </source>
</evidence>
<evidence type="ECO:0000256" key="2">
    <source>
        <dbReference type="SAM" id="MobiDB-lite"/>
    </source>
</evidence>
<dbReference type="InterPro" id="IPR036641">
    <property type="entry name" value="HPT_dom_sf"/>
</dbReference>
<evidence type="ECO:0000313" key="4">
    <source>
        <dbReference type="EMBL" id="BAT31308.1"/>
    </source>
</evidence>
<dbReference type="AlphaFoldDB" id="A0A0P0Z9U2"/>
<proteinExistence type="predicted"/>
<dbReference type="InterPro" id="IPR008207">
    <property type="entry name" value="Sig_transdc_His_kin_Hpt_dom"/>
</dbReference>
<evidence type="ECO:0000256" key="1">
    <source>
        <dbReference type="ARBA" id="ARBA00023012"/>
    </source>
</evidence>
<dbReference type="GO" id="GO:0000160">
    <property type="term" value="P:phosphorelay signal transduction system"/>
    <property type="evidence" value="ECO:0007669"/>
    <property type="project" value="UniProtKB-KW"/>
</dbReference>
<dbReference type="Pfam" id="PF01627">
    <property type="entry name" value="Hpt"/>
    <property type="match status" value="1"/>
</dbReference>
<dbReference type="EMBL" id="LC066397">
    <property type="protein sequence ID" value="BAT31308.1"/>
    <property type="molecule type" value="Genomic_DNA"/>
</dbReference>